<dbReference type="eggNOG" id="COG4326">
    <property type="taxonomic scope" value="Bacteria"/>
</dbReference>
<evidence type="ECO:0000313" key="2">
    <source>
        <dbReference type="Proteomes" id="UP000000742"/>
    </source>
</evidence>
<dbReference type="Pfam" id="PF07070">
    <property type="entry name" value="Spo0M"/>
    <property type="match status" value="1"/>
</dbReference>
<sequence>MKHFLFLFVQHSVLINKRRVFMGLFNKVLASIGIGAAKVDTKLHESHLLLGESVTGVVEVTGGNIEQQIDDIYLSLCTMYTKEVDDRKVMKQAVIEKWKIAQSFVIRAGEKKQITFSFALPLDTPITVGRTRVWLHTGLDIKNAVDPTDEDYIRVQPNRMMNEVFRVMENLGFRLKEAECKEAAYHVRKRLPFVQEFEFVPVSGEFRGKLDEVEIIFFPHALDECELLIQVDRRARGLAGLFAEALDLDETFIRITIREQHMHTLQTDLASLIRRYA</sequence>
<accession>B7GKU0</accession>
<proteinExistence type="predicted"/>
<dbReference type="EMBL" id="CP000922">
    <property type="protein sequence ID" value="ACJ33746.1"/>
    <property type="molecule type" value="Genomic_DNA"/>
</dbReference>
<gene>
    <name evidence="1" type="primary">spo0M</name>
    <name evidence="1" type="ordered locus">Aflv_1378</name>
</gene>
<organism evidence="1 2">
    <name type="scientific">Anoxybacillus flavithermus (strain DSM 21510 / WK1)</name>
    <dbReference type="NCBI Taxonomy" id="491915"/>
    <lineage>
        <taxon>Bacteria</taxon>
        <taxon>Bacillati</taxon>
        <taxon>Bacillota</taxon>
        <taxon>Bacilli</taxon>
        <taxon>Bacillales</taxon>
        <taxon>Anoxybacillaceae</taxon>
        <taxon>Anoxybacillus</taxon>
    </lineage>
</organism>
<dbReference type="KEGG" id="afl:Aflv_1378"/>
<reference evidence="1 2" key="1">
    <citation type="journal article" date="2008" name="Genome Biol.">
        <title>Encapsulated in silica: genome, proteome and physiology of the thermophilic bacterium Anoxybacillus flavithermus WK1.</title>
        <authorList>
            <person name="Saw J.H."/>
            <person name="Mountain B.W."/>
            <person name="Feng L."/>
            <person name="Omelchenko M.V."/>
            <person name="Hou S."/>
            <person name="Saito J.A."/>
            <person name="Stott M.B."/>
            <person name="Li D."/>
            <person name="Zhao G."/>
            <person name="Wu J."/>
            <person name="Galperin M.Y."/>
            <person name="Koonin E.V."/>
            <person name="Makarova K.S."/>
            <person name="Wolf Y.I."/>
            <person name="Rigden D.J."/>
            <person name="Dunfield P.F."/>
            <person name="Wang L."/>
            <person name="Alam M."/>
        </authorList>
    </citation>
    <scope>NUCLEOTIDE SEQUENCE [LARGE SCALE GENOMIC DNA]</scope>
    <source>
        <strain evidence="2">DSM 21510 / WK1</strain>
    </source>
</reference>
<dbReference type="Proteomes" id="UP000000742">
    <property type="component" value="Chromosome"/>
</dbReference>
<dbReference type="InterPro" id="IPR009776">
    <property type="entry name" value="Spore_0_M"/>
</dbReference>
<dbReference type="STRING" id="491915.Aflv_1378"/>
<protein>
    <submittedName>
        <fullName evidence="1">Sporulation control protein</fullName>
    </submittedName>
</protein>
<dbReference type="PANTHER" id="PTHR40053">
    <property type="entry name" value="SPORULATION-CONTROL PROTEIN SPO0M"/>
    <property type="match status" value="1"/>
</dbReference>
<dbReference type="AlphaFoldDB" id="B7GKU0"/>
<dbReference type="HOGENOM" id="CLU_057336_1_2_9"/>
<evidence type="ECO:0000313" key="1">
    <source>
        <dbReference type="EMBL" id="ACJ33746.1"/>
    </source>
</evidence>
<name>B7GKU0_ANOFW</name>
<dbReference type="PANTHER" id="PTHR40053:SF1">
    <property type="entry name" value="SPORULATION-CONTROL PROTEIN SPO0M"/>
    <property type="match status" value="1"/>
</dbReference>